<proteinExistence type="predicted"/>
<evidence type="ECO:0000313" key="3">
    <source>
        <dbReference type="Proteomes" id="UP001232001"/>
    </source>
</evidence>
<evidence type="ECO:0000256" key="1">
    <source>
        <dbReference type="SAM" id="Phobius"/>
    </source>
</evidence>
<gene>
    <name evidence="2" type="ORF">P8625_09460</name>
</gene>
<keyword evidence="1" id="KW-0812">Transmembrane</keyword>
<reference evidence="2 3" key="1">
    <citation type="submission" date="2023-04" db="EMBL/GenBank/DDBJ databases">
        <title>Tenacibaculum tangerinum sp. nov., isolated from sea tidal flat of South Korea.</title>
        <authorList>
            <person name="Lee S.H."/>
            <person name="Kim J.-J."/>
        </authorList>
    </citation>
    <scope>NUCLEOTIDE SEQUENCE [LARGE SCALE GENOMIC DNA]</scope>
    <source>
        <strain evidence="2 3">GRR-S3-23</strain>
    </source>
</reference>
<sequence>MAGEGHMNHVNSTLQKNKKDLLDRKRLFKNKQVYKDTTTGLKFEKISKEKLEEVKGKIRVKAKRDKKRFNLIMLFSAILVVSLLYYLFKDFSIDFTLFSRQR</sequence>
<accession>A0ABY8L2K9</accession>
<name>A0ABY8L2K9_9FLAO</name>
<dbReference type="EMBL" id="CP122539">
    <property type="protein sequence ID" value="WGH74340.1"/>
    <property type="molecule type" value="Genomic_DNA"/>
</dbReference>
<evidence type="ECO:0008006" key="4">
    <source>
        <dbReference type="Google" id="ProtNLM"/>
    </source>
</evidence>
<dbReference type="RefSeq" id="WP_279650222.1">
    <property type="nucleotide sequence ID" value="NZ_CP122539.1"/>
</dbReference>
<keyword evidence="1" id="KW-0472">Membrane</keyword>
<keyword evidence="1" id="KW-1133">Transmembrane helix</keyword>
<protein>
    <recommendedName>
        <fullName evidence="4">Riboflavin synthase subunit beta</fullName>
    </recommendedName>
</protein>
<feature type="transmembrane region" description="Helical" evidence="1">
    <location>
        <begin position="69"/>
        <end position="88"/>
    </location>
</feature>
<keyword evidence="3" id="KW-1185">Reference proteome</keyword>
<evidence type="ECO:0000313" key="2">
    <source>
        <dbReference type="EMBL" id="WGH74340.1"/>
    </source>
</evidence>
<dbReference type="Proteomes" id="UP001232001">
    <property type="component" value="Chromosome"/>
</dbReference>
<organism evidence="2 3">
    <name type="scientific">Tenacibaculum tangerinum</name>
    <dbReference type="NCBI Taxonomy" id="3038772"/>
    <lineage>
        <taxon>Bacteria</taxon>
        <taxon>Pseudomonadati</taxon>
        <taxon>Bacteroidota</taxon>
        <taxon>Flavobacteriia</taxon>
        <taxon>Flavobacteriales</taxon>
        <taxon>Flavobacteriaceae</taxon>
        <taxon>Tenacibaculum</taxon>
    </lineage>
</organism>